<dbReference type="AlphaFoldDB" id="A0A934MB18"/>
<dbReference type="RefSeq" id="WP_198917422.1">
    <property type="nucleotide sequence ID" value="NZ_JAEKPD010000018.1"/>
</dbReference>
<feature type="chain" id="PRO_5036943835" description="Secreted protein" evidence="1">
    <location>
        <begin position="20"/>
        <end position="81"/>
    </location>
</feature>
<evidence type="ECO:0000313" key="3">
    <source>
        <dbReference type="Proteomes" id="UP000642488"/>
    </source>
</evidence>
<protein>
    <recommendedName>
        <fullName evidence="4">Secreted protein</fullName>
    </recommendedName>
</protein>
<keyword evidence="3" id="KW-1185">Reference proteome</keyword>
<name>A0A934MB18_9RHOB</name>
<reference evidence="2" key="1">
    <citation type="submission" date="2020-12" db="EMBL/GenBank/DDBJ databases">
        <title>Bacterial taxonomy.</title>
        <authorList>
            <person name="Pan X."/>
        </authorList>
    </citation>
    <scope>NUCLEOTIDE SEQUENCE</scope>
    <source>
        <strain evidence="2">KCTC 52957</strain>
    </source>
</reference>
<comment type="caution">
    <text evidence="2">The sequence shown here is derived from an EMBL/GenBank/DDBJ whole genome shotgun (WGS) entry which is preliminary data.</text>
</comment>
<evidence type="ECO:0008006" key="4">
    <source>
        <dbReference type="Google" id="ProtNLM"/>
    </source>
</evidence>
<organism evidence="2 3">
    <name type="scientific">Palleronia pontilimi</name>
    <dbReference type="NCBI Taxonomy" id="1964209"/>
    <lineage>
        <taxon>Bacteria</taxon>
        <taxon>Pseudomonadati</taxon>
        <taxon>Pseudomonadota</taxon>
        <taxon>Alphaproteobacteria</taxon>
        <taxon>Rhodobacterales</taxon>
        <taxon>Roseobacteraceae</taxon>
        <taxon>Palleronia</taxon>
    </lineage>
</organism>
<sequence length="81" mass="8064">MHRTLLVLFAVLGPVGCNAIGGTGDGIEEINGMTIVNDVDGGRLIIDAQGCQGVAVPGSNVVEPVVDADGQPVCVPLAPNG</sequence>
<evidence type="ECO:0000256" key="1">
    <source>
        <dbReference type="SAM" id="SignalP"/>
    </source>
</evidence>
<dbReference type="Proteomes" id="UP000642488">
    <property type="component" value="Unassembled WGS sequence"/>
</dbReference>
<accession>A0A934MB18</accession>
<gene>
    <name evidence="2" type="ORF">ILP92_16000</name>
</gene>
<feature type="signal peptide" evidence="1">
    <location>
        <begin position="1"/>
        <end position="19"/>
    </location>
</feature>
<proteinExistence type="predicted"/>
<keyword evidence="1" id="KW-0732">Signal</keyword>
<evidence type="ECO:0000313" key="2">
    <source>
        <dbReference type="EMBL" id="MBJ3764252.1"/>
    </source>
</evidence>
<dbReference type="EMBL" id="JAEKPD010000018">
    <property type="protein sequence ID" value="MBJ3764252.1"/>
    <property type="molecule type" value="Genomic_DNA"/>
</dbReference>